<reference evidence="1" key="1">
    <citation type="submission" date="2024-06" db="EMBL/GenBank/DDBJ databases">
        <authorList>
            <person name="Coelho C."/>
            <person name="Bento M."/>
            <person name="Garcia E."/>
            <person name="Camelo A."/>
            <person name="Brandao I."/>
            <person name="Espirito Santo C."/>
            <person name="Trovao J."/>
            <person name="Verissimo A."/>
            <person name="Costa J."/>
            <person name="Tiago I."/>
        </authorList>
    </citation>
    <scope>NUCLEOTIDE SEQUENCE</scope>
    <source>
        <strain evidence="1">KWT182</strain>
    </source>
</reference>
<gene>
    <name evidence="1" type="ORF">ABK905_03270</name>
</gene>
<dbReference type="InterPro" id="IPR013388">
    <property type="entry name" value="T3SS_OrgA/MxiK"/>
</dbReference>
<protein>
    <recommendedName>
        <fullName evidence="2">Oxygen-regulated invasion protein OrgA</fullName>
    </recommendedName>
</protein>
<proteinExistence type="predicted"/>
<dbReference type="AlphaFoldDB" id="A0AAU7QBF0"/>
<dbReference type="Pfam" id="PF09482">
    <property type="entry name" value="OrgA_MxiK"/>
    <property type="match status" value="1"/>
</dbReference>
<name>A0AAU7QBF0_9GAMM</name>
<dbReference type="EMBL" id="CP157947">
    <property type="protein sequence ID" value="XBS70300.1"/>
    <property type="molecule type" value="Genomic_DNA"/>
</dbReference>
<evidence type="ECO:0008006" key="2">
    <source>
        <dbReference type="Google" id="ProtNLM"/>
    </source>
</evidence>
<evidence type="ECO:0000313" key="1">
    <source>
        <dbReference type="EMBL" id="XBS70300.1"/>
    </source>
</evidence>
<organism evidence="1">
    <name type="scientific">Acerihabitans sp. KWT182</name>
    <dbReference type="NCBI Taxonomy" id="3157919"/>
    <lineage>
        <taxon>Bacteria</taxon>
        <taxon>Pseudomonadati</taxon>
        <taxon>Pseudomonadota</taxon>
        <taxon>Gammaproteobacteria</taxon>
        <taxon>Enterobacterales</taxon>
        <taxon>Pectobacteriaceae</taxon>
        <taxon>Acerihabitans</taxon>
    </lineage>
</organism>
<sequence length="159" mass="17713">MTITPLDTIMFDPLSWMHPQRLPLKTGFNGVRQRSIINDMVIEAHGWSTVPPVLTEKGLMARVIHQWCRLPQIALLIACQRHRAALTRQGRLLILPVWARRFAQMNIVASAAGITPSAWELQTLLSWGEIRTCRLRPILAGSACAAYSPVVSTRAGPGR</sequence>
<accession>A0AAU7QBF0</accession>